<accession>A0A2T5J786</accession>
<dbReference type="AlphaFoldDB" id="A0A2T5J786"/>
<reference evidence="1 2" key="1">
    <citation type="submission" date="2018-04" db="EMBL/GenBank/DDBJ databases">
        <title>Genomic Encyclopedia of Archaeal and Bacterial Type Strains, Phase II (KMG-II): from individual species to whole genera.</title>
        <authorList>
            <person name="Goeker M."/>
        </authorList>
    </citation>
    <scope>NUCLEOTIDE SEQUENCE [LARGE SCALE GENOMIC DNA]</scope>
    <source>
        <strain evidence="1 2">DSM 26809</strain>
    </source>
</reference>
<comment type="caution">
    <text evidence="1">The sequence shown here is derived from an EMBL/GenBank/DDBJ whole genome shotgun (WGS) entry which is preliminary data.</text>
</comment>
<protein>
    <submittedName>
        <fullName evidence="1">Uncharacterized protein</fullName>
    </submittedName>
</protein>
<proteinExistence type="predicted"/>
<organism evidence="1 2">
    <name type="scientific">Mucilaginibacter yixingensis</name>
    <dbReference type="NCBI Taxonomy" id="1295612"/>
    <lineage>
        <taxon>Bacteria</taxon>
        <taxon>Pseudomonadati</taxon>
        <taxon>Bacteroidota</taxon>
        <taxon>Sphingobacteriia</taxon>
        <taxon>Sphingobacteriales</taxon>
        <taxon>Sphingobacteriaceae</taxon>
        <taxon>Mucilaginibacter</taxon>
    </lineage>
</organism>
<evidence type="ECO:0000313" key="1">
    <source>
        <dbReference type="EMBL" id="PTQ94941.1"/>
    </source>
</evidence>
<dbReference type="EMBL" id="QAOQ01000006">
    <property type="protein sequence ID" value="PTQ94941.1"/>
    <property type="molecule type" value="Genomic_DNA"/>
</dbReference>
<keyword evidence="2" id="KW-1185">Reference proteome</keyword>
<dbReference type="Proteomes" id="UP000244168">
    <property type="component" value="Unassembled WGS sequence"/>
</dbReference>
<evidence type="ECO:0000313" key="2">
    <source>
        <dbReference type="Proteomes" id="UP000244168"/>
    </source>
</evidence>
<name>A0A2T5J786_9SPHI</name>
<dbReference type="OrthoDB" id="799408at2"/>
<gene>
    <name evidence="1" type="ORF">C8P68_106155</name>
</gene>
<dbReference type="RefSeq" id="WP_107829721.1">
    <property type="nucleotide sequence ID" value="NZ_CP160205.1"/>
</dbReference>
<sequence length="147" mass="16911">MKPKYIPLVLVCFLLFGLAVQVITRQIQQERLQKRRIILGDLFFKGRVINSKIYDYGGRNYRLVCLKLDSGNRKDLYIFNDRCAIKIKDSIATFSAGGDDPNFVIDYIMVNVQKNVSTYHYKNGNTTTDVIDLEPQGLSVSDMNFCR</sequence>